<comment type="catalytic activity">
    <reaction evidence="6 7">
        <text>(2S)-2-hydroxy-3-oxobutyl phosphate + 5-amino-6-(D-ribitylamino)uracil = 6,7-dimethyl-8-(1-D-ribityl)lumazine + phosphate + 2 H2O + H(+)</text>
        <dbReference type="Rhea" id="RHEA:26152"/>
        <dbReference type="ChEBI" id="CHEBI:15377"/>
        <dbReference type="ChEBI" id="CHEBI:15378"/>
        <dbReference type="ChEBI" id="CHEBI:15934"/>
        <dbReference type="ChEBI" id="CHEBI:43474"/>
        <dbReference type="ChEBI" id="CHEBI:58201"/>
        <dbReference type="ChEBI" id="CHEBI:58830"/>
        <dbReference type="EC" id="2.5.1.78"/>
    </reaction>
</comment>
<evidence type="ECO:0000256" key="6">
    <source>
        <dbReference type="ARBA" id="ARBA00048785"/>
    </source>
</evidence>
<evidence type="ECO:0000256" key="7">
    <source>
        <dbReference type="HAMAP-Rule" id="MF_00178"/>
    </source>
</evidence>
<evidence type="ECO:0000256" key="5">
    <source>
        <dbReference type="ARBA" id="ARBA00022679"/>
    </source>
</evidence>
<gene>
    <name evidence="7" type="primary">ribH</name>
    <name evidence="8" type="ORF">KAK03_21080</name>
</gene>
<evidence type="ECO:0000256" key="3">
    <source>
        <dbReference type="ARBA" id="ARBA00012664"/>
    </source>
</evidence>
<comment type="function">
    <text evidence="7">Catalyzes the formation of 6,7-dimethyl-8-ribityllumazine by condensation of 5-amino-6-(D-ribitylamino)uracil with 3,4-dihydroxy-2-butanone 4-phosphate. This is the penultimate step in the biosynthesis of riboflavin.</text>
</comment>
<dbReference type="RefSeq" id="WP_210856674.1">
    <property type="nucleotide sequence ID" value="NZ_JAGQDD010000022.1"/>
</dbReference>
<keyword evidence="5 7" id="KW-0808">Transferase</keyword>
<dbReference type="GO" id="GO:0000906">
    <property type="term" value="F:6,7-dimethyl-8-ribityllumazine synthase activity"/>
    <property type="evidence" value="ECO:0007669"/>
    <property type="project" value="UniProtKB-UniRule"/>
</dbReference>
<comment type="caution">
    <text evidence="7">Lacks conserved residue(s) required for the propagation of feature annotation.</text>
</comment>
<dbReference type="InterPro" id="IPR034964">
    <property type="entry name" value="LS"/>
</dbReference>
<feature type="binding site" evidence="7">
    <location>
        <position position="110"/>
    </location>
    <ligand>
        <name>5-amino-6-(D-ribitylamino)uracil</name>
        <dbReference type="ChEBI" id="CHEBI:15934"/>
    </ligand>
</feature>
<dbReference type="Pfam" id="PF00885">
    <property type="entry name" value="DMRL_synthase"/>
    <property type="match status" value="1"/>
</dbReference>
<name>A0A941BGE1_9BURK</name>
<feature type="binding site" evidence="7">
    <location>
        <begin position="77"/>
        <end position="79"/>
    </location>
    <ligand>
        <name>5-amino-6-(D-ribitylamino)uracil</name>
        <dbReference type="ChEBI" id="CHEBI:15934"/>
    </ligand>
</feature>
<dbReference type="GO" id="GO:0009349">
    <property type="term" value="C:riboflavin synthase complex"/>
    <property type="evidence" value="ECO:0007669"/>
    <property type="project" value="UniProtKB-UniRule"/>
</dbReference>
<evidence type="ECO:0000256" key="4">
    <source>
        <dbReference type="ARBA" id="ARBA00022619"/>
    </source>
</evidence>
<evidence type="ECO:0000256" key="2">
    <source>
        <dbReference type="ARBA" id="ARBA00007424"/>
    </source>
</evidence>
<comment type="pathway">
    <text evidence="1 7">Cofactor biosynthesis; riboflavin biosynthesis; riboflavin from 2-hydroxy-3-oxobutyl phosphate and 5-amino-6-(D-ribitylamino)uracil: step 1/2.</text>
</comment>
<dbReference type="Gene3D" id="3.40.50.960">
    <property type="entry name" value="Lumazine/riboflavin synthase"/>
    <property type="match status" value="1"/>
</dbReference>
<dbReference type="SUPFAM" id="SSF52121">
    <property type="entry name" value="Lumazine synthase"/>
    <property type="match status" value="1"/>
</dbReference>
<dbReference type="AlphaFoldDB" id="A0A941BGE1"/>
<comment type="caution">
    <text evidence="8">The sequence shown here is derived from an EMBL/GenBank/DDBJ whole genome shotgun (WGS) entry which is preliminary data.</text>
</comment>
<dbReference type="InterPro" id="IPR002180">
    <property type="entry name" value="LS/RS"/>
</dbReference>
<dbReference type="GO" id="GO:0009231">
    <property type="term" value="P:riboflavin biosynthetic process"/>
    <property type="evidence" value="ECO:0007669"/>
    <property type="project" value="UniProtKB-UniRule"/>
</dbReference>
<reference evidence="8 9" key="1">
    <citation type="submission" date="2021-04" db="EMBL/GenBank/DDBJ databases">
        <title>The genome sequence of Ideonella sp. 3Y2.</title>
        <authorList>
            <person name="Liu Y."/>
        </authorList>
    </citation>
    <scope>NUCLEOTIDE SEQUENCE [LARGE SCALE GENOMIC DNA]</scope>
    <source>
        <strain evidence="8 9">3Y2</strain>
    </source>
</reference>
<dbReference type="NCBIfam" id="TIGR00114">
    <property type="entry name" value="lumazine-synth"/>
    <property type="match status" value="1"/>
</dbReference>
<dbReference type="PANTHER" id="PTHR21058:SF0">
    <property type="entry name" value="6,7-DIMETHYL-8-RIBITYLLUMAZINE SYNTHASE"/>
    <property type="match status" value="1"/>
</dbReference>
<dbReference type="EMBL" id="JAGQDD010000022">
    <property type="protein sequence ID" value="MBQ0932971.1"/>
    <property type="molecule type" value="Genomic_DNA"/>
</dbReference>
<dbReference type="Proteomes" id="UP000676246">
    <property type="component" value="Unassembled WGS sequence"/>
</dbReference>
<evidence type="ECO:0000313" key="9">
    <source>
        <dbReference type="Proteomes" id="UP000676246"/>
    </source>
</evidence>
<dbReference type="InterPro" id="IPR036467">
    <property type="entry name" value="LS/RS_sf"/>
</dbReference>
<feature type="binding site" evidence="7">
    <location>
        <position position="19"/>
    </location>
    <ligand>
        <name>5-amino-6-(D-ribitylamino)uracil</name>
        <dbReference type="ChEBI" id="CHEBI:15934"/>
    </ligand>
</feature>
<dbReference type="PANTHER" id="PTHR21058">
    <property type="entry name" value="6,7-DIMETHYL-8-RIBITYLLUMAZINE SYNTHASE DMRL SYNTHASE LUMAZINE SYNTHASE"/>
    <property type="match status" value="1"/>
</dbReference>
<protein>
    <recommendedName>
        <fullName evidence="3 7">6,7-dimethyl-8-ribityllumazine synthase</fullName>
        <shortName evidence="7">DMRL synthase</shortName>
        <shortName evidence="7">LS</shortName>
        <shortName evidence="7">Lumazine synthase</shortName>
        <ecNumber evidence="3 7">2.5.1.78</ecNumber>
    </recommendedName>
</protein>
<proteinExistence type="inferred from homology"/>
<keyword evidence="9" id="KW-1185">Reference proteome</keyword>
<dbReference type="EC" id="2.5.1.78" evidence="3 7"/>
<accession>A0A941BGE1</accession>
<feature type="active site" description="Proton donor" evidence="7">
    <location>
        <position position="85"/>
    </location>
</feature>
<dbReference type="GO" id="GO:0005829">
    <property type="term" value="C:cytosol"/>
    <property type="evidence" value="ECO:0007669"/>
    <property type="project" value="TreeGrafter"/>
</dbReference>
<evidence type="ECO:0000256" key="1">
    <source>
        <dbReference type="ARBA" id="ARBA00004917"/>
    </source>
</evidence>
<comment type="similarity">
    <text evidence="2 7">Belongs to the DMRL synthase family.</text>
</comment>
<keyword evidence="4 7" id="KW-0686">Riboflavin biosynthesis</keyword>
<feature type="binding site" evidence="7">
    <location>
        <begin position="53"/>
        <end position="55"/>
    </location>
    <ligand>
        <name>5-amino-6-(D-ribitylamino)uracil</name>
        <dbReference type="ChEBI" id="CHEBI:15934"/>
    </ligand>
</feature>
<dbReference type="NCBIfam" id="NF009084">
    <property type="entry name" value="PRK12419.1"/>
    <property type="match status" value="1"/>
</dbReference>
<organism evidence="8 9">
    <name type="scientific">Ideonella alba</name>
    <dbReference type="NCBI Taxonomy" id="2824118"/>
    <lineage>
        <taxon>Bacteria</taxon>
        <taxon>Pseudomonadati</taxon>
        <taxon>Pseudomonadota</taxon>
        <taxon>Betaproteobacteria</taxon>
        <taxon>Burkholderiales</taxon>
        <taxon>Sphaerotilaceae</taxon>
        <taxon>Ideonella</taxon>
    </lineage>
</organism>
<evidence type="ECO:0000313" key="8">
    <source>
        <dbReference type="EMBL" id="MBQ0932971.1"/>
    </source>
</evidence>
<dbReference type="HAMAP" id="MF_00178">
    <property type="entry name" value="Lumazine_synth"/>
    <property type="match status" value="1"/>
</dbReference>
<sequence>MNQIPKIPVRRLAAISAQWHAAIVHRARDACTDELLREGWPPDGIEYLEVPGAFEIPLLARRLADSGRFDAIVAFGLVVDGGIYRHDFVARAVIDGLMRVQLDTGVPVVSAVLTPHHFHEHPVHQQQFGEHFVLKGTEAARAVLQTLAVHQRQAA</sequence>